<reference evidence="1 2" key="1">
    <citation type="journal article" date="2006" name="Science">
        <title>Phytophthora genome sequences uncover evolutionary origins and mechanisms of pathogenesis.</title>
        <authorList>
            <person name="Tyler B.M."/>
            <person name="Tripathy S."/>
            <person name="Zhang X."/>
            <person name="Dehal P."/>
            <person name="Jiang R.H."/>
            <person name="Aerts A."/>
            <person name="Arredondo F.D."/>
            <person name="Baxter L."/>
            <person name="Bensasson D."/>
            <person name="Beynon J.L."/>
            <person name="Chapman J."/>
            <person name="Damasceno C.M."/>
            <person name="Dorrance A.E."/>
            <person name="Dou D."/>
            <person name="Dickerman A.W."/>
            <person name="Dubchak I.L."/>
            <person name="Garbelotto M."/>
            <person name="Gijzen M."/>
            <person name="Gordon S.G."/>
            <person name="Govers F."/>
            <person name="Grunwald N.J."/>
            <person name="Huang W."/>
            <person name="Ivors K.L."/>
            <person name="Jones R.W."/>
            <person name="Kamoun S."/>
            <person name="Krampis K."/>
            <person name="Lamour K.H."/>
            <person name="Lee M.K."/>
            <person name="McDonald W.H."/>
            <person name="Medina M."/>
            <person name="Meijer H.J."/>
            <person name="Nordberg E.K."/>
            <person name="Maclean D.J."/>
            <person name="Ospina-Giraldo M.D."/>
            <person name="Morris P.F."/>
            <person name="Phuntumart V."/>
            <person name="Putnam N.H."/>
            <person name="Rash S."/>
            <person name="Rose J.K."/>
            <person name="Sakihama Y."/>
            <person name="Salamov A.A."/>
            <person name="Savidor A."/>
            <person name="Scheuring C.F."/>
            <person name="Smith B.M."/>
            <person name="Sobral B.W."/>
            <person name="Terry A."/>
            <person name="Torto-Alalibo T.A."/>
            <person name="Win J."/>
            <person name="Xu Z."/>
            <person name="Zhang H."/>
            <person name="Grigoriev I.V."/>
            <person name="Rokhsar D.S."/>
            <person name="Boore J.L."/>
        </authorList>
    </citation>
    <scope>NUCLEOTIDE SEQUENCE [LARGE SCALE GENOMIC DNA]</scope>
    <source>
        <strain evidence="1 2">P6497</strain>
    </source>
</reference>
<dbReference type="EMBL" id="JH159154">
    <property type="protein sequence ID" value="EGZ17689.1"/>
    <property type="molecule type" value="Genomic_DNA"/>
</dbReference>
<dbReference type="RefSeq" id="XP_009526747.1">
    <property type="nucleotide sequence ID" value="XM_009528452.1"/>
</dbReference>
<dbReference type="SUPFAM" id="SSF52047">
    <property type="entry name" value="RNI-like"/>
    <property type="match status" value="1"/>
</dbReference>
<evidence type="ECO:0000313" key="2">
    <source>
        <dbReference type="Proteomes" id="UP000002640"/>
    </source>
</evidence>
<dbReference type="InterPro" id="IPR032675">
    <property type="entry name" value="LRR_dom_sf"/>
</dbReference>
<accession>G4ZIM8</accession>
<dbReference type="KEGG" id="psoj:PHYSODRAFT_498892"/>
<protein>
    <recommendedName>
        <fullName evidence="3">F-box domain-containing protein</fullName>
    </recommendedName>
</protein>
<dbReference type="OMA" id="RTINCTG"/>
<dbReference type="GO" id="GO:0031146">
    <property type="term" value="P:SCF-dependent proteasomal ubiquitin-dependent protein catabolic process"/>
    <property type="evidence" value="ECO:0007669"/>
    <property type="project" value="TreeGrafter"/>
</dbReference>
<proteinExistence type="predicted"/>
<evidence type="ECO:0008006" key="3">
    <source>
        <dbReference type="Google" id="ProtNLM"/>
    </source>
</evidence>
<dbReference type="PANTHER" id="PTHR13318">
    <property type="entry name" value="PARTNER OF PAIRED, ISOFORM B-RELATED"/>
    <property type="match status" value="1"/>
</dbReference>
<dbReference type="GeneID" id="20657620"/>
<dbReference type="InParanoid" id="G4ZIM8"/>
<dbReference type="Gene3D" id="3.80.10.10">
    <property type="entry name" value="Ribonuclease Inhibitor"/>
    <property type="match status" value="1"/>
</dbReference>
<dbReference type="Proteomes" id="UP000002640">
    <property type="component" value="Unassembled WGS sequence"/>
</dbReference>
<organism evidence="1 2">
    <name type="scientific">Phytophthora sojae (strain P6497)</name>
    <name type="common">Soybean stem and root rot agent</name>
    <name type="synonym">Phytophthora megasperma f. sp. glycines</name>
    <dbReference type="NCBI Taxonomy" id="1094619"/>
    <lineage>
        <taxon>Eukaryota</taxon>
        <taxon>Sar</taxon>
        <taxon>Stramenopiles</taxon>
        <taxon>Oomycota</taxon>
        <taxon>Peronosporomycetes</taxon>
        <taxon>Peronosporales</taxon>
        <taxon>Peronosporaceae</taxon>
        <taxon>Phytophthora</taxon>
    </lineage>
</organism>
<name>G4ZIM8_PHYSP</name>
<evidence type="ECO:0000313" key="1">
    <source>
        <dbReference type="EMBL" id="EGZ17689.1"/>
    </source>
</evidence>
<dbReference type="PANTHER" id="PTHR13318:SF95">
    <property type="entry name" value="F-BOX PROTEIN YLR352W"/>
    <property type="match status" value="1"/>
</dbReference>
<gene>
    <name evidence="1" type="ORF">PHYSODRAFT_498892</name>
</gene>
<dbReference type="AlphaFoldDB" id="G4ZIM8"/>
<dbReference type="GO" id="GO:0019005">
    <property type="term" value="C:SCF ubiquitin ligase complex"/>
    <property type="evidence" value="ECO:0007669"/>
    <property type="project" value="TreeGrafter"/>
</dbReference>
<keyword evidence="2" id="KW-1185">Reference proteome</keyword>
<sequence>MERLPPPLVSSIVAFAVHDYSEDLVPNKRKLPVDNLKQLALVCKSWNNLVQDVVARFQSTRLSLSFKSGSRSESMEIRRRISQRGPKVVDLYVQIGDAPPRGALQRLDLSGVQLLSGHVELILQSAAKYCKNIESVVLCDVDEMLQGRVNFDSIFGALFAAMEVWYSSGTNRGLRQLKVPSLNERERFQSCKQLFDNLVKFCPGVEYVDGYKATLCELDKLTCRVVWLITVEQWEEFNAKCTQLREFHWVVAPFADPFFKVFGQHVKPRLTKLTFGVNMLWEWEEYFDCLAEAAGEPLDEDFSRRPERPGYGFKATDPSSALKGCPALEDLEIALYHPVDGDEMGYDDFDEAEADEFPIDEVLNIDIFGDQFCETLAKHCPLLTSFSIWEVAEGKNGNLTPIRTFTDRGLVALAQLKYLTRMELRTINCSGNGVFEFLKNLSDELTGLRTFQICVGGHPSDSRLAFYNVLSELLMQLEAWTPEELSWGRRKFVLRLMNSSLQSVDSAWSQQYLRGLEPLVKNVKKLHPNLRFRITTSGRRGQTFRSIIELGVYTSNAEPSVWYGWDDEESNRDITFVNRGGGTSSFGEGRGRLPVELRHPELLDPDSLPIDYELPAGYFDDYGGYGGYGDYEDYYDEDDDGFYDANADELWE</sequence>